<dbReference type="GO" id="GO:0005886">
    <property type="term" value="C:plasma membrane"/>
    <property type="evidence" value="ECO:0007669"/>
    <property type="project" value="UniProtKB-SubCell"/>
</dbReference>
<keyword evidence="4 6" id="KW-1133">Transmembrane helix</keyword>
<evidence type="ECO:0000256" key="6">
    <source>
        <dbReference type="SAM" id="Phobius"/>
    </source>
</evidence>
<feature type="transmembrane region" description="Helical" evidence="6">
    <location>
        <begin position="103"/>
        <end position="122"/>
    </location>
</feature>
<dbReference type="PANTHER" id="PTHR35007:SF2">
    <property type="entry name" value="PILUS ASSEMBLE PROTEIN"/>
    <property type="match status" value="1"/>
</dbReference>
<accession>Q6AN17</accession>
<keyword evidence="3 6" id="KW-0812">Transmembrane</keyword>
<comment type="subcellular location">
    <subcellularLocation>
        <location evidence="1">Cell membrane</location>
        <topology evidence="1">Multi-pass membrane protein</topology>
    </subcellularLocation>
</comment>
<evidence type="ECO:0000259" key="7">
    <source>
        <dbReference type="Pfam" id="PF00482"/>
    </source>
</evidence>
<dbReference type="Proteomes" id="UP000000602">
    <property type="component" value="Chromosome"/>
</dbReference>
<dbReference type="HOGENOM" id="CLU_056917_0_1_7"/>
<protein>
    <submittedName>
        <fullName evidence="8">Hypothetical membrane protein</fullName>
    </submittedName>
</protein>
<evidence type="ECO:0000256" key="3">
    <source>
        <dbReference type="ARBA" id="ARBA00022692"/>
    </source>
</evidence>
<evidence type="ECO:0000313" key="9">
    <source>
        <dbReference type="Proteomes" id="UP000000602"/>
    </source>
</evidence>
<feature type="domain" description="Type II secretion system protein GspF" evidence="7">
    <location>
        <begin position="141"/>
        <end position="269"/>
    </location>
</feature>
<dbReference type="AlphaFoldDB" id="Q6AN17"/>
<dbReference type="KEGG" id="dps:DP1528"/>
<evidence type="ECO:0000256" key="2">
    <source>
        <dbReference type="ARBA" id="ARBA00022475"/>
    </source>
</evidence>
<keyword evidence="2" id="KW-1003">Cell membrane</keyword>
<feature type="transmembrane region" description="Helical" evidence="6">
    <location>
        <begin position="75"/>
        <end position="97"/>
    </location>
</feature>
<dbReference type="Pfam" id="PF00482">
    <property type="entry name" value="T2SSF"/>
    <property type="match status" value="1"/>
</dbReference>
<dbReference type="RefSeq" id="WP_011188769.1">
    <property type="nucleotide sequence ID" value="NC_006138.1"/>
</dbReference>
<dbReference type="EMBL" id="CR522870">
    <property type="protein sequence ID" value="CAG36257.1"/>
    <property type="molecule type" value="Genomic_DNA"/>
</dbReference>
<evidence type="ECO:0000256" key="4">
    <source>
        <dbReference type="ARBA" id="ARBA00022989"/>
    </source>
</evidence>
<dbReference type="eggNOG" id="COG2064">
    <property type="taxonomic scope" value="Bacteria"/>
</dbReference>
<dbReference type="InterPro" id="IPR018076">
    <property type="entry name" value="T2SS_GspF_dom"/>
</dbReference>
<organism evidence="8 9">
    <name type="scientific">Desulfotalea psychrophila (strain LSv54 / DSM 12343)</name>
    <dbReference type="NCBI Taxonomy" id="177439"/>
    <lineage>
        <taxon>Bacteria</taxon>
        <taxon>Pseudomonadati</taxon>
        <taxon>Thermodesulfobacteriota</taxon>
        <taxon>Desulfobulbia</taxon>
        <taxon>Desulfobulbales</taxon>
        <taxon>Desulfocapsaceae</taxon>
        <taxon>Desulfotalea</taxon>
    </lineage>
</organism>
<evidence type="ECO:0000313" key="8">
    <source>
        <dbReference type="EMBL" id="CAG36257.1"/>
    </source>
</evidence>
<dbReference type="PANTHER" id="PTHR35007">
    <property type="entry name" value="INTEGRAL MEMBRANE PROTEIN-RELATED"/>
    <property type="match status" value="1"/>
</dbReference>
<reference evidence="9" key="1">
    <citation type="journal article" date="2004" name="Environ. Microbiol.">
        <title>The genome of Desulfotalea psychrophila, a sulfate-reducing bacterium from permanently cold Arctic sediments.</title>
        <authorList>
            <person name="Rabus R."/>
            <person name="Ruepp A."/>
            <person name="Frickey T."/>
            <person name="Rattei T."/>
            <person name="Fartmann B."/>
            <person name="Stark M."/>
            <person name="Bauer M."/>
            <person name="Zibat A."/>
            <person name="Lombardot T."/>
            <person name="Becker I."/>
            <person name="Amann J."/>
            <person name="Gellner K."/>
            <person name="Teeling H."/>
            <person name="Leuschner W.D."/>
            <person name="Gloeckner F.-O."/>
            <person name="Lupas A.N."/>
            <person name="Amann R."/>
            <person name="Klenk H.-P."/>
        </authorList>
    </citation>
    <scope>NUCLEOTIDE SEQUENCE [LARGE SCALE GENOMIC DNA]</scope>
    <source>
        <strain evidence="9">DSM 12343 / LSv54</strain>
    </source>
</reference>
<evidence type="ECO:0000256" key="5">
    <source>
        <dbReference type="ARBA" id="ARBA00023136"/>
    </source>
</evidence>
<keyword evidence="5 6" id="KW-0472">Membrane</keyword>
<evidence type="ECO:0000256" key="1">
    <source>
        <dbReference type="ARBA" id="ARBA00004651"/>
    </source>
</evidence>
<sequence length="283" mass="32176">MEQDIVTRAQKWCKRYSNGNGKAKANERGGHTIWTVLGLPGAKMKAGTESIYSGTPLFYQRAGIYDSTSLRSYQLLRYFLLVLPLLLLTISHVVGFRTFTERLLAFAIFAGIFGYFLPVFRLKIRGHYRRKELDRTFPDAIDLLMVCVEAGMGIDSAIRRVAQEIHITSPELAKEFKILSLELKTGKPRNECLKNLAKRTNLRDIDNLVSLLIQAQKYGTGVANALRIHAEEMRQKRYSRLEEMAAKLPVKLVIPLIFFIFPALFLVILGPAMIRVFRVIIQG</sequence>
<proteinExistence type="predicted"/>
<dbReference type="STRING" id="177439.DP1528"/>
<name>Q6AN17_DESPS</name>
<dbReference type="OrthoDB" id="9810662at2"/>
<keyword evidence="9" id="KW-1185">Reference proteome</keyword>
<gene>
    <name evidence="8" type="ordered locus">DP1528</name>
</gene>
<feature type="transmembrane region" description="Helical" evidence="6">
    <location>
        <begin position="252"/>
        <end position="274"/>
    </location>
</feature>